<feature type="region of interest" description="Disordered" evidence="1">
    <location>
        <begin position="58"/>
        <end position="79"/>
    </location>
</feature>
<evidence type="ECO:0000259" key="2">
    <source>
        <dbReference type="Pfam" id="PF01243"/>
    </source>
</evidence>
<accession>A0A8A1V3H8</accession>
<reference evidence="3" key="1">
    <citation type="submission" date="2012-12" db="EMBL/GenBank/DDBJ databases">
        <authorList>
            <person name="Pethick F.E."/>
            <person name="MacFadyen A.C."/>
            <person name="Tang Z."/>
            <person name="Sangal V."/>
            <person name="Tze-Tze L."/>
            <person name="Chu J."/>
            <person name="Guo M."/>
            <person name="Kirby R."/>
            <person name="Hoskisson P.A."/>
            <person name="Herron P.R."/>
            <person name="Hunter I.S."/>
        </authorList>
    </citation>
    <scope>NUCLEOTIDE SEQUENCE</scope>
    <source>
        <strain evidence="3">ATCC 10970</strain>
    </source>
</reference>
<dbReference type="AlphaFoldDB" id="A0A8A1V3H8"/>
<dbReference type="Gene3D" id="2.30.110.10">
    <property type="entry name" value="Electron Transport, Fmn-binding Protein, Chain A"/>
    <property type="match status" value="1"/>
</dbReference>
<evidence type="ECO:0000313" key="4">
    <source>
        <dbReference type="Proteomes" id="UP000011074"/>
    </source>
</evidence>
<dbReference type="Pfam" id="PF01243">
    <property type="entry name" value="PNPOx_N"/>
    <property type="match status" value="1"/>
</dbReference>
<feature type="compositionally biased region" description="Polar residues" evidence="1">
    <location>
        <begin position="12"/>
        <end position="21"/>
    </location>
</feature>
<dbReference type="InterPro" id="IPR024029">
    <property type="entry name" value="Pyridox_Oxase_FMN-dep"/>
</dbReference>
<dbReference type="NCBIfam" id="TIGR04025">
    <property type="entry name" value="PPOX_FMN_DR2398"/>
    <property type="match status" value="1"/>
</dbReference>
<sequence length="253" mass="27476">MAVSEDGRTVLSRRSATQSRHQPPLCGPSSKVTLPNRLLPPLPPLLSCRPCRPCRPGETLPTTAPSPATPAGDILSRGPADRAGHVELRSAEELRELLGPPHQLVIDKVRQRLTPDDLDLLGRSPFCLVSTSDAQGNCDVSPRGDLPGFTHVLDATTLALPDRPGKRRADTFHNVLENPHAGLLYLIPGSKDVLRINGRARVLTDAPFFDAMTVRGQRPTLALLLDIDEIYLHCPASLRRSGVWEPQTWSASG</sequence>
<name>A0A8A1V3H8_STRR1</name>
<feature type="region of interest" description="Disordered" evidence="1">
    <location>
        <begin position="1"/>
        <end position="36"/>
    </location>
</feature>
<dbReference type="Proteomes" id="UP000011074">
    <property type="component" value="Chromosome"/>
</dbReference>
<reference evidence="3" key="3">
    <citation type="journal article" date="2021" name="bioRxiv">
        <title>Bilateral symmetry of linear streptomycete chromosomes.</title>
        <authorList>
            <person name="Algora-Gallardo L."/>
            <person name="Schniete J.K."/>
            <person name="Mark D.R."/>
            <person name="Hunter I.S."/>
            <person name="Herron P.R."/>
        </authorList>
    </citation>
    <scope>NUCLEOTIDE SEQUENCE</scope>
    <source>
        <strain evidence="3">ATCC 10970</strain>
    </source>
</reference>
<dbReference type="EMBL" id="CP048261">
    <property type="protein sequence ID" value="QST85244.1"/>
    <property type="molecule type" value="Genomic_DNA"/>
</dbReference>
<dbReference type="InterPro" id="IPR012349">
    <property type="entry name" value="Split_barrel_FMN-bd"/>
</dbReference>
<dbReference type="InterPro" id="IPR011576">
    <property type="entry name" value="Pyridox_Oxase_N"/>
</dbReference>
<proteinExistence type="predicted"/>
<dbReference type="SUPFAM" id="SSF50475">
    <property type="entry name" value="FMN-binding split barrel"/>
    <property type="match status" value="1"/>
</dbReference>
<protein>
    <submittedName>
        <fullName evidence="3">Pyridoxamine 5'-phosphate oxidase family protein</fullName>
    </submittedName>
</protein>
<evidence type="ECO:0000256" key="1">
    <source>
        <dbReference type="SAM" id="MobiDB-lite"/>
    </source>
</evidence>
<organism evidence="3 4">
    <name type="scientific">Streptomyces rimosus subsp. rimosus (strain ATCC 10970 / DSM 40260 / JCM 4667 / NRRL 2234)</name>
    <dbReference type="NCBI Taxonomy" id="1265868"/>
    <lineage>
        <taxon>Bacteria</taxon>
        <taxon>Bacillati</taxon>
        <taxon>Actinomycetota</taxon>
        <taxon>Actinomycetes</taxon>
        <taxon>Kitasatosporales</taxon>
        <taxon>Streptomycetaceae</taxon>
        <taxon>Streptomyces</taxon>
    </lineage>
</organism>
<evidence type="ECO:0000313" key="3">
    <source>
        <dbReference type="EMBL" id="QST85244.1"/>
    </source>
</evidence>
<dbReference type="PANTHER" id="PTHR42815">
    <property type="entry name" value="FAD-BINDING, PUTATIVE (AFU_ORTHOLOGUE AFUA_6G07600)-RELATED"/>
    <property type="match status" value="1"/>
</dbReference>
<gene>
    <name evidence="3" type="ORF">SRIM_038535</name>
</gene>
<feature type="domain" description="Pyridoxamine 5'-phosphate oxidase N-terminal" evidence="2">
    <location>
        <begin position="119"/>
        <end position="234"/>
    </location>
</feature>
<reference evidence="3" key="2">
    <citation type="submission" date="2020-01" db="EMBL/GenBank/DDBJ databases">
        <authorList>
            <person name="Algora L."/>
            <person name="Schniete J.K."/>
            <person name="MacFadyen A."/>
            <person name="Hoskisson P.A."/>
            <person name="Hunter I.S."/>
            <person name="Herron P.R."/>
        </authorList>
    </citation>
    <scope>NUCLEOTIDE SEQUENCE</scope>
    <source>
        <strain evidence="3">ATCC 10970</strain>
    </source>
</reference>
<feature type="compositionally biased region" description="Low complexity" evidence="1">
    <location>
        <begin position="58"/>
        <end position="71"/>
    </location>
</feature>
<dbReference type="PANTHER" id="PTHR42815:SF2">
    <property type="entry name" value="FAD-BINDING, PUTATIVE (AFU_ORTHOLOGUE AFUA_6G07600)-RELATED"/>
    <property type="match status" value="1"/>
</dbReference>